<evidence type="ECO:0000256" key="1">
    <source>
        <dbReference type="ARBA" id="ARBA00006768"/>
    </source>
</evidence>
<evidence type="ECO:0000256" key="3">
    <source>
        <dbReference type="ARBA" id="ARBA00022679"/>
    </source>
</evidence>
<keyword evidence="9" id="KW-0378">Hydrolase</keyword>
<dbReference type="OrthoDB" id="9816160at2"/>
<evidence type="ECO:0000313" key="9">
    <source>
        <dbReference type="EMBL" id="RKR03455.1"/>
    </source>
</evidence>
<gene>
    <name evidence="9" type="ORF">C7446_1980</name>
</gene>
<protein>
    <submittedName>
        <fullName evidence="9">Trehalose/maltose hydrolase-like predicted phosphorylase</fullName>
    </submittedName>
</protein>
<dbReference type="GO" id="GO:0016757">
    <property type="term" value="F:glycosyltransferase activity"/>
    <property type="evidence" value="ECO:0007669"/>
    <property type="project" value="UniProtKB-KW"/>
</dbReference>
<evidence type="ECO:0000259" key="7">
    <source>
        <dbReference type="Pfam" id="PF03633"/>
    </source>
</evidence>
<reference evidence="9 10" key="1">
    <citation type="submission" date="2018-10" db="EMBL/GenBank/DDBJ databases">
        <title>Genomic Encyclopedia of Type Strains, Phase IV (KMG-IV): sequencing the most valuable type-strain genomes for metagenomic binning, comparative biology and taxonomic classification.</title>
        <authorList>
            <person name="Goeker M."/>
        </authorList>
    </citation>
    <scope>NUCLEOTIDE SEQUENCE [LARGE SCALE GENOMIC DNA]</scope>
    <source>
        <strain evidence="9 10">DSM 23229</strain>
    </source>
</reference>
<dbReference type="Gene3D" id="1.50.10.10">
    <property type="match status" value="1"/>
</dbReference>
<dbReference type="Pfam" id="PF03633">
    <property type="entry name" value="Glyco_hydro_65C"/>
    <property type="match status" value="1"/>
</dbReference>
<dbReference type="PANTHER" id="PTHR11051">
    <property type="entry name" value="GLYCOSYL HYDROLASE-RELATED"/>
    <property type="match status" value="1"/>
</dbReference>
<dbReference type="PIRSF" id="PIRSF036289">
    <property type="entry name" value="Glycosyl_hydrolase_malt_phosph"/>
    <property type="match status" value="1"/>
</dbReference>
<organism evidence="9 10">
    <name type="scientific">Kushneria sinocarnis</name>
    <dbReference type="NCBI Taxonomy" id="595502"/>
    <lineage>
        <taxon>Bacteria</taxon>
        <taxon>Pseudomonadati</taxon>
        <taxon>Pseudomonadota</taxon>
        <taxon>Gammaproteobacteria</taxon>
        <taxon>Oceanospirillales</taxon>
        <taxon>Halomonadaceae</taxon>
        <taxon>Kushneria</taxon>
    </lineage>
</organism>
<dbReference type="InterPro" id="IPR005195">
    <property type="entry name" value="Glyco_hydro_65_M"/>
</dbReference>
<feature type="binding site" evidence="5">
    <location>
        <begin position="365"/>
        <end position="366"/>
    </location>
    <ligand>
        <name>substrate</name>
    </ligand>
</feature>
<evidence type="ECO:0000256" key="2">
    <source>
        <dbReference type="ARBA" id="ARBA00022676"/>
    </source>
</evidence>
<dbReference type="PANTHER" id="PTHR11051:SF8">
    <property type="entry name" value="PROTEIN-GLUCOSYLGALACTOSYLHYDROXYLYSINE GLUCOSIDASE"/>
    <property type="match status" value="1"/>
</dbReference>
<keyword evidence="3" id="KW-0808">Transferase</keyword>
<dbReference type="GO" id="GO:0030246">
    <property type="term" value="F:carbohydrate binding"/>
    <property type="evidence" value="ECO:0007669"/>
    <property type="project" value="InterPro"/>
</dbReference>
<name>A0A420WWG0_9GAMM</name>
<accession>A0A420WWG0</accession>
<dbReference type="Pfam" id="PF03636">
    <property type="entry name" value="Glyco_hydro_65N"/>
    <property type="match status" value="1"/>
</dbReference>
<keyword evidence="10" id="KW-1185">Reference proteome</keyword>
<dbReference type="Gene3D" id="2.70.98.40">
    <property type="entry name" value="Glycoside hydrolase, family 65, N-terminal domain"/>
    <property type="match status" value="1"/>
</dbReference>
<evidence type="ECO:0000259" key="6">
    <source>
        <dbReference type="Pfam" id="PF03632"/>
    </source>
</evidence>
<dbReference type="EMBL" id="RBIN01000005">
    <property type="protein sequence ID" value="RKR03455.1"/>
    <property type="molecule type" value="Genomic_DNA"/>
</dbReference>
<dbReference type="InterPro" id="IPR005194">
    <property type="entry name" value="Glyco_hydro_65_C"/>
</dbReference>
<dbReference type="InterPro" id="IPR005196">
    <property type="entry name" value="Glyco_hydro_65_N"/>
</dbReference>
<dbReference type="SUPFAM" id="SSF48208">
    <property type="entry name" value="Six-hairpin glycosidases"/>
    <property type="match status" value="1"/>
</dbReference>
<comment type="caution">
    <text evidence="9">The sequence shown here is derived from an EMBL/GenBank/DDBJ whole genome shotgun (WGS) entry which is preliminary data.</text>
</comment>
<dbReference type="InterPro" id="IPR017045">
    <property type="entry name" value="Malt_Pase/Glycosyl_Hdrlase"/>
</dbReference>
<feature type="binding site" evidence="5">
    <location>
        <begin position="622"/>
        <end position="623"/>
    </location>
    <ligand>
        <name>substrate</name>
    </ligand>
</feature>
<feature type="domain" description="Glycoside hydrolase family 65 N-terminal" evidence="8">
    <location>
        <begin position="14"/>
        <end position="270"/>
    </location>
</feature>
<evidence type="ECO:0000256" key="5">
    <source>
        <dbReference type="PIRSR" id="PIRSR036289-51"/>
    </source>
</evidence>
<evidence type="ECO:0000259" key="8">
    <source>
        <dbReference type="Pfam" id="PF03636"/>
    </source>
</evidence>
<dbReference type="InterPro" id="IPR008928">
    <property type="entry name" value="6-hairpin_glycosidase_sf"/>
</dbReference>
<dbReference type="AlphaFoldDB" id="A0A420WWG0"/>
<feature type="domain" description="Glycoside hydrolase family 65 C-terminal" evidence="7">
    <location>
        <begin position="734"/>
        <end position="786"/>
    </location>
</feature>
<sequence>MSGNRAPSREIVFDTHDPTDERRREALLTLGNGCLSLRASAPEAASTVEHGQEHYAGFYRAGWYDQAPRIVNGQTVSLAALVNLPNPFALSFAVGNEEWFNLANSELLDYHQALSLENGLLSRELTIRSPGGWKLQLVETRLVSMASPQVGALRWCLCPLGWEGQLRLRSVLDAGVHNAAITRQADYEGPRLRRVVAHHNTAGEAAVGAQLYDPGQRVTVAAHSRLGSAHGVIRPEWHSVWDGTRVVQETEIPVSDGQSVTLDRIAAVHVDDEISTGPRDPQGLHYAMASHHETPGFDTLMAAHVRAWQHLWAQMPLTAMSLSPSQALHLHRFHLLQTLSPHSVTQDLGFPPRGWQEGYFGQVFWDELFAFPFLASHFPAIARSLLHYRHRRLETARARARRAGYRGAMFPWRSARSGEEETPPFQFNPLTRSWKSDHSFLQRHIGTAIAYNAWHYWQATGDRTMLAGEGGELLLEIARFWASMAQYDDSLQRYVIRGVLGPDEYHDAYPGRETPGFDNNAYTNVMAVWTLSQACDVMDQLLPEEAAALCDRLTITPDELTHWDHVSRHMYIPFIGTEVISQFEGFEKLASPPAMVFSTDHPRADWWLASQGRSVDEYQLTKQADVLMLLYLLSPDGLQALLARLGYTFDSRACRHTTDYYMARITHESSLSRVVCAGALIQLDPQTSWHFFCQSLHTDLQAPGNLGTREGVHLGAMAGTLDVLQRHYLGINPAEDGLHVTPTPPPELGDVSMTMTYHGNHLMLALTKDELHLTASTDSDGVIPVIHSKGISQLHPGETCCIAVEVKHAGHEQQ</sequence>
<dbReference type="GO" id="GO:0005975">
    <property type="term" value="P:carbohydrate metabolic process"/>
    <property type="evidence" value="ECO:0007669"/>
    <property type="project" value="InterPro"/>
</dbReference>
<comment type="similarity">
    <text evidence="1">Belongs to the glycosyl hydrolase 65 family.</text>
</comment>
<proteinExistence type="inferred from homology"/>
<dbReference type="Proteomes" id="UP000281975">
    <property type="component" value="Unassembled WGS sequence"/>
</dbReference>
<evidence type="ECO:0000313" key="10">
    <source>
        <dbReference type="Proteomes" id="UP000281975"/>
    </source>
</evidence>
<evidence type="ECO:0000256" key="4">
    <source>
        <dbReference type="PIRSR" id="PIRSR036289-50"/>
    </source>
</evidence>
<keyword evidence="2" id="KW-0328">Glycosyltransferase</keyword>
<feature type="domain" description="Glycoside hydrolase family 65 central catalytic" evidence="6">
    <location>
        <begin position="330"/>
        <end position="721"/>
    </location>
</feature>
<feature type="active site" description="Proton donor" evidence="4">
    <location>
        <position position="504"/>
    </location>
</feature>
<dbReference type="InterPro" id="IPR011013">
    <property type="entry name" value="Gal_mutarotase_sf_dom"/>
</dbReference>
<dbReference type="Pfam" id="PF03632">
    <property type="entry name" value="Glyco_hydro_65m"/>
    <property type="match status" value="1"/>
</dbReference>
<dbReference type="SUPFAM" id="SSF74650">
    <property type="entry name" value="Galactose mutarotase-like"/>
    <property type="match status" value="1"/>
</dbReference>
<dbReference type="InterPro" id="IPR037018">
    <property type="entry name" value="GH65_N"/>
</dbReference>
<dbReference type="GO" id="GO:0004553">
    <property type="term" value="F:hydrolase activity, hydrolyzing O-glycosyl compounds"/>
    <property type="evidence" value="ECO:0007669"/>
    <property type="project" value="TreeGrafter"/>
</dbReference>
<dbReference type="InterPro" id="IPR012341">
    <property type="entry name" value="6hp_glycosidase-like_sf"/>
</dbReference>